<dbReference type="GO" id="GO:0034553">
    <property type="term" value="P:mitochondrial respiratory chain complex II assembly"/>
    <property type="evidence" value="ECO:0007669"/>
    <property type="project" value="TreeGrafter"/>
</dbReference>
<dbReference type="Pfam" id="PF03937">
    <property type="entry name" value="Sdh5"/>
    <property type="match status" value="1"/>
</dbReference>
<accession>A0A1G4MCI4</accession>
<dbReference type="OrthoDB" id="284292at2759"/>
<comment type="subunit">
    <text evidence="4">Interacts with the flavoprotein subunit within the SDH catalytic dimer.</text>
</comment>
<dbReference type="GO" id="GO:0005759">
    <property type="term" value="C:mitochondrial matrix"/>
    <property type="evidence" value="ECO:0007669"/>
    <property type="project" value="UniProtKB-SubCell"/>
</dbReference>
<name>A0A1G4MCI4_LACFM</name>
<organism evidence="5 6">
    <name type="scientific">Lachancea fermentati</name>
    <name type="common">Zygosaccharomyces fermentati</name>
    <dbReference type="NCBI Taxonomy" id="4955"/>
    <lineage>
        <taxon>Eukaryota</taxon>
        <taxon>Fungi</taxon>
        <taxon>Dikarya</taxon>
        <taxon>Ascomycota</taxon>
        <taxon>Saccharomycotina</taxon>
        <taxon>Saccharomycetes</taxon>
        <taxon>Saccharomycetales</taxon>
        <taxon>Saccharomycetaceae</taxon>
        <taxon>Lachancea</taxon>
    </lineage>
</organism>
<dbReference type="InterPro" id="IPR036714">
    <property type="entry name" value="SDH_sf"/>
</dbReference>
<dbReference type="FunFam" id="1.10.150.250:FF:000002">
    <property type="entry name" value="Succinate dehydrogenase assembly factor 2, mitochondrial"/>
    <property type="match status" value="1"/>
</dbReference>
<dbReference type="Gene3D" id="1.10.150.250">
    <property type="entry name" value="Flavinator of succinate dehydrogenase"/>
    <property type="match status" value="1"/>
</dbReference>
<dbReference type="EMBL" id="LT598488">
    <property type="protein sequence ID" value="SCW01607.1"/>
    <property type="molecule type" value="Genomic_DNA"/>
</dbReference>
<comment type="function">
    <text evidence="4">Plays an essential role in the assembly of succinate dehydrogenase (SDH), an enzyme complex (also referred to as respiratory complex II) that is a component of both the tricarboxylic acid (TCA) cycle and the mitochondrial electron transport chain, and which couples the oxidation of succinate to fumarate with the reduction of ubiquinone (coenzyme Q) to ubiquinol. Required for flavinylation (covalent attachment of FAD) of the flavoprotein subunit of the SDH catalytic dimer.</text>
</comment>
<comment type="subcellular location">
    <subcellularLocation>
        <location evidence="1 4">Mitochondrion matrix</location>
    </subcellularLocation>
</comment>
<protein>
    <recommendedName>
        <fullName evidence="4">Succinate dehydrogenase assembly factor 2, mitochondrial</fullName>
        <shortName evidence="4">SDH assembly factor 2</shortName>
        <shortName evidence="4">SDHAF2</shortName>
    </recommendedName>
</protein>
<dbReference type="STRING" id="4955.A0A1G4MCI4"/>
<dbReference type="GO" id="GO:0006121">
    <property type="term" value="P:mitochondrial electron transport, succinate to ubiquinone"/>
    <property type="evidence" value="ECO:0007669"/>
    <property type="project" value="UniProtKB-UniRule"/>
</dbReference>
<keyword evidence="6" id="KW-1185">Reference proteome</keyword>
<dbReference type="AlphaFoldDB" id="A0A1G4MCI4"/>
<dbReference type="PANTHER" id="PTHR12469">
    <property type="entry name" value="PROTEIN EMI5 HOMOLOG, MITOCHONDRIAL"/>
    <property type="match status" value="1"/>
</dbReference>
<evidence type="ECO:0000256" key="4">
    <source>
        <dbReference type="HAMAP-Rule" id="MF_03057"/>
    </source>
</evidence>
<dbReference type="GO" id="GO:0006099">
    <property type="term" value="P:tricarboxylic acid cycle"/>
    <property type="evidence" value="ECO:0007669"/>
    <property type="project" value="TreeGrafter"/>
</dbReference>
<dbReference type="InterPro" id="IPR005631">
    <property type="entry name" value="SDH"/>
</dbReference>
<dbReference type="HAMAP" id="MF_03057">
    <property type="entry name" value="SDHAF2"/>
    <property type="match status" value="1"/>
</dbReference>
<keyword evidence="3 4" id="KW-0143">Chaperone</keyword>
<dbReference type="SUPFAM" id="SSF109910">
    <property type="entry name" value="YgfY-like"/>
    <property type="match status" value="1"/>
</dbReference>
<evidence type="ECO:0000256" key="1">
    <source>
        <dbReference type="ARBA" id="ARBA00004305"/>
    </source>
</evidence>
<sequence length="192" mass="22216">MPLFLRRRLSLLHLSLKGAPSFLSPFIQDQEAMLSRTIAKASVRPSLLYSPCLAFVSARAKYLYSTQGKAGAEEDDVTMRVKVAPIKRTGESLDRQRARLVYQSRKRGILETDLLLSRFAAEYLKSMTPEELQEYDDLLNELDWDIYYWATKNYSITPLPAKWENSKVLQKLQEFSANKNKEILRMPDLSKY</sequence>
<comment type="similarity">
    <text evidence="4">Belongs to the SDHAF2 family.</text>
</comment>
<proteinExistence type="inferred from homology"/>
<evidence type="ECO:0000256" key="3">
    <source>
        <dbReference type="ARBA" id="ARBA00023186"/>
    </source>
</evidence>
<keyword evidence="2 4" id="KW-0496">Mitochondrion</keyword>
<evidence type="ECO:0000313" key="5">
    <source>
        <dbReference type="EMBL" id="SCW01607.1"/>
    </source>
</evidence>
<dbReference type="Proteomes" id="UP000190831">
    <property type="component" value="Chromosome E"/>
</dbReference>
<evidence type="ECO:0000313" key="6">
    <source>
        <dbReference type="Proteomes" id="UP000190831"/>
    </source>
</evidence>
<evidence type="ECO:0000256" key="2">
    <source>
        <dbReference type="ARBA" id="ARBA00023128"/>
    </source>
</evidence>
<reference evidence="6" key="1">
    <citation type="submission" date="2016-03" db="EMBL/GenBank/DDBJ databases">
        <authorList>
            <person name="Devillers H."/>
        </authorList>
    </citation>
    <scope>NUCLEOTIDE SEQUENCE [LARGE SCALE GENOMIC DNA]</scope>
</reference>
<dbReference type="InterPro" id="IPR028882">
    <property type="entry name" value="SDHAF2"/>
</dbReference>
<dbReference type="PANTHER" id="PTHR12469:SF2">
    <property type="entry name" value="SUCCINATE DEHYDROGENASE ASSEMBLY FACTOR 2, MITOCHONDRIAL"/>
    <property type="match status" value="1"/>
</dbReference>
<gene>
    <name evidence="5" type="ORF">LAFE_0E03378G</name>
</gene>